<dbReference type="InterPro" id="IPR000792">
    <property type="entry name" value="Tscrpt_reg_LuxR_C"/>
</dbReference>
<dbReference type="PRINTS" id="PR00038">
    <property type="entry name" value="HTHLUXR"/>
</dbReference>
<feature type="domain" description="HTH luxR-type" evidence="5">
    <location>
        <begin position="316"/>
        <end position="381"/>
    </location>
</feature>
<reference evidence="6" key="1">
    <citation type="journal article" date="2021" name="Nat. Microbiol.">
        <title>Cocultivation of an ultrasmall environmental parasitic bacterium with lytic ability against bacteria associated with wastewater foams.</title>
        <authorList>
            <person name="Batinovic S."/>
            <person name="Rose J.J.A."/>
            <person name="Ratcliffe J."/>
            <person name="Seviour R.J."/>
            <person name="Petrovski S."/>
        </authorList>
    </citation>
    <scope>NUCLEOTIDE SEQUENCE</scope>
    <source>
        <strain evidence="6">CON9</strain>
    </source>
</reference>
<dbReference type="PROSITE" id="PS50043">
    <property type="entry name" value="HTH_LUXR_2"/>
    <property type="match status" value="1"/>
</dbReference>
<sequence length="386" mass="42200">MAAQATLHEPPPTASGDPADRTRSDSPTHTDPACVIEKTAELLAQAGHTRVPDTALTTARSHLESVVGDRRSTGRVRAEALRVLVDVHRTQSRGLQRRRATAVRAISEIRQCMAGLEGLNTAELVHHIPLRLCGNLSFRRAMVSSVSGSTWIPRHLHIADRLPTEQQFLDYVATNRINLQYAPFESEAVRLRAPMLSTSPDSDQRTFKELVEISGCEGYIAAPIVSRGRSIGLLHVDQPDHGRISRTDAEIVGVAAECTSLLFEHALLEERLAASAAQIESGLALVAAELTETGRHTHPMGEEFDEDQATRSARATGHEPSFLTPRERDVMREMITGATNADIARALYISEETVKSHLKQISKKLGTSTRAAAIAKFAQLSRNTVR</sequence>
<keyword evidence="1" id="KW-0805">Transcription regulation</keyword>
<dbReference type="InterPro" id="IPR036388">
    <property type="entry name" value="WH-like_DNA-bd_sf"/>
</dbReference>
<evidence type="ECO:0000256" key="2">
    <source>
        <dbReference type="ARBA" id="ARBA00023125"/>
    </source>
</evidence>
<dbReference type="Gene3D" id="1.10.10.10">
    <property type="entry name" value="Winged helix-like DNA-binding domain superfamily/Winged helix DNA-binding domain"/>
    <property type="match status" value="1"/>
</dbReference>
<dbReference type="SUPFAM" id="SSF55781">
    <property type="entry name" value="GAF domain-like"/>
    <property type="match status" value="1"/>
</dbReference>
<dbReference type="Pfam" id="PF01590">
    <property type="entry name" value="GAF"/>
    <property type="match status" value="1"/>
</dbReference>
<proteinExistence type="predicted"/>
<organism evidence="6 7">
    <name type="scientific">Gordonia pseudamarae</name>
    <dbReference type="NCBI Taxonomy" id="2831662"/>
    <lineage>
        <taxon>Bacteria</taxon>
        <taxon>Bacillati</taxon>
        <taxon>Actinomycetota</taxon>
        <taxon>Actinomycetes</taxon>
        <taxon>Mycobacteriales</taxon>
        <taxon>Gordoniaceae</taxon>
        <taxon>Gordonia</taxon>
    </lineage>
</organism>
<evidence type="ECO:0000256" key="1">
    <source>
        <dbReference type="ARBA" id="ARBA00023015"/>
    </source>
</evidence>
<feature type="compositionally biased region" description="Basic and acidic residues" evidence="4">
    <location>
        <begin position="18"/>
        <end position="28"/>
    </location>
</feature>
<dbReference type="PANTHER" id="PTHR44688:SF16">
    <property type="entry name" value="DNA-BINDING TRANSCRIPTIONAL ACTIVATOR DEVR_DOSR"/>
    <property type="match status" value="1"/>
</dbReference>
<keyword evidence="3" id="KW-0804">Transcription</keyword>
<dbReference type="RefSeq" id="WP_213244993.1">
    <property type="nucleotide sequence ID" value="NZ_CP045806.1"/>
</dbReference>
<evidence type="ECO:0000259" key="5">
    <source>
        <dbReference type="PROSITE" id="PS50043"/>
    </source>
</evidence>
<dbReference type="CDD" id="cd06170">
    <property type="entry name" value="LuxR_C_like"/>
    <property type="match status" value="1"/>
</dbReference>
<dbReference type="Proteomes" id="UP001059836">
    <property type="component" value="Chromosome"/>
</dbReference>
<accession>A0ABX6IN52</accession>
<name>A0ABX6IN52_9ACTN</name>
<evidence type="ECO:0000256" key="3">
    <source>
        <dbReference type="ARBA" id="ARBA00023163"/>
    </source>
</evidence>
<evidence type="ECO:0000313" key="7">
    <source>
        <dbReference type="Proteomes" id="UP001059836"/>
    </source>
</evidence>
<dbReference type="EMBL" id="CP045809">
    <property type="protein sequence ID" value="QHN36725.1"/>
    <property type="molecule type" value="Genomic_DNA"/>
</dbReference>
<dbReference type="Pfam" id="PF00196">
    <property type="entry name" value="GerE"/>
    <property type="match status" value="1"/>
</dbReference>
<dbReference type="Gene3D" id="3.30.450.40">
    <property type="match status" value="1"/>
</dbReference>
<dbReference type="PANTHER" id="PTHR44688">
    <property type="entry name" value="DNA-BINDING TRANSCRIPTIONAL ACTIVATOR DEVR_DOSR"/>
    <property type="match status" value="1"/>
</dbReference>
<evidence type="ECO:0000313" key="6">
    <source>
        <dbReference type="EMBL" id="QHN36725.1"/>
    </source>
</evidence>
<evidence type="ECO:0000256" key="4">
    <source>
        <dbReference type="SAM" id="MobiDB-lite"/>
    </source>
</evidence>
<dbReference type="SMART" id="SM00421">
    <property type="entry name" value="HTH_LUXR"/>
    <property type="match status" value="1"/>
</dbReference>
<dbReference type="SUPFAM" id="SSF46894">
    <property type="entry name" value="C-terminal effector domain of the bipartite response regulators"/>
    <property type="match status" value="1"/>
</dbReference>
<keyword evidence="2" id="KW-0238">DNA-binding</keyword>
<gene>
    <name evidence="6" type="ORF">GII31_19275</name>
</gene>
<dbReference type="InterPro" id="IPR016032">
    <property type="entry name" value="Sig_transdc_resp-reg_C-effctor"/>
</dbReference>
<dbReference type="InterPro" id="IPR003018">
    <property type="entry name" value="GAF"/>
</dbReference>
<keyword evidence="7" id="KW-1185">Reference proteome</keyword>
<dbReference type="InterPro" id="IPR029016">
    <property type="entry name" value="GAF-like_dom_sf"/>
</dbReference>
<protein>
    <submittedName>
        <fullName evidence="6">LuxR family transcriptional regulator</fullName>
    </submittedName>
</protein>
<feature type="region of interest" description="Disordered" evidence="4">
    <location>
        <begin position="297"/>
        <end position="321"/>
    </location>
</feature>
<feature type="region of interest" description="Disordered" evidence="4">
    <location>
        <begin position="1"/>
        <end position="31"/>
    </location>
</feature>